<dbReference type="OrthoDB" id="9446342at2759"/>
<dbReference type="InterPro" id="IPR000806">
    <property type="entry name" value="RabGDI"/>
</dbReference>
<evidence type="ECO:0000313" key="4">
    <source>
        <dbReference type="Proteomes" id="UP000000226"/>
    </source>
</evidence>
<dbReference type="eggNOG" id="KOG1439">
    <property type="taxonomic scope" value="Eukaryota"/>
</dbReference>
<dbReference type="InterPro" id="IPR018203">
    <property type="entry name" value="GDP_dissociation_inhibitor"/>
</dbReference>
<dbReference type="OMA" id="SHAICIM"/>
<evidence type="ECO:0000313" key="3">
    <source>
        <dbReference type="EMBL" id="ESW25827.1"/>
    </source>
</evidence>
<reference evidence="4" key="1">
    <citation type="journal article" date="2014" name="Nat. Genet.">
        <title>A reference genome for common bean and genome-wide analysis of dual domestications.</title>
        <authorList>
            <person name="Schmutz J."/>
            <person name="McClean P.E."/>
            <person name="Mamidi S."/>
            <person name="Wu G.A."/>
            <person name="Cannon S.B."/>
            <person name="Grimwood J."/>
            <person name="Jenkins J."/>
            <person name="Shu S."/>
            <person name="Song Q."/>
            <person name="Chavarro C."/>
            <person name="Torres-Torres M."/>
            <person name="Geffroy V."/>
            <person name="Moghaddam S.M."/>
            <person name="Gao D."/>
            <person name="Abernathy B."/>
            <person name="Barry K."/>
            <person name="Blair M."/>
            <person name="Brick M.A."/>
            <person name="Chovatia M."/>
            <person name="Gepts P."/>
            <person name="Goodstein D.M."/>
            <person name="Gonzales M."/>
            <person name="Hellsten U."/>
            <person name="Hyten D.L."/>
            <person name="Jia G."/>
            <person name="Kelly J.D."/>
            <person name="Kudrna D."/>
            <person name="Lee R."/>
            <person name="Richard M.M."/>
            <person name="Miklas P.N."/>
            <person name="Osorno J.M."/>
            <person name="Rodrigues J."/>
            <person name="Thareau V."/>
            <person name="Urrea C.A."/>
            <person name="Wang M."/>
            <person name="Yu Y."/>
            <person name="Zhang M."/>
            <person name="Wing R.A."/>
            <person name="Cregan P.B."/>
            <person name="Rokhsar D.S."/>
            <person name="Jackson S.A."/>
        </authorList>
    </citation>
    <scope>NUCLEOTIDE SEQUENCE [LARGE SCALE GENOMIC DNA]</scope>
    <source>
        <strain evidence="4">cv. G19833</strain>
    </source>
</reference>
<gene>
    <name evidence="3" type="ORF">PHAVU_003G068600g</name>
</gene>
<dbReference type="GO" id="GO:0016192">
    <property type="term" value="P:vesicle-mediated transport"/>
    <property type="evidence" value="ECO:0007669"/>
    <property type="project" value="TreeGrafter"/>
</dbReference>
<dbReference type="PANTHER" id="PTHR11787:SF10">
    <property type="entry name" value="GUANOSINE NUCLEOTIDE DIPHOSPHATE DISSOCIATION INHIBITOR"/>
    <property type="match status" value="1"/>
</dbReference>
<dbReference type="SMR" id="V7C6N3"/>
<dbReference type="GO" id="GO:0005093">
    <property type="term" value="F:Rab GDP-dissociation inhibitor activity"/>
    <property type="evidence" value="ECO:0007669"/>
    <property type="project" value="InterPro"/>
</dbReference>
<evidence type="ECO:0000256" key="2">
    <source>
        <dbReference type="RuleBase" id="RU363124"/>
    </source>
</evidence>
<evidence type="ECO:0000256" key="1">
    <source>
        <dbReference type="ARBA" id="ARBA00005593"/>
    </source>
</evidence>
<dbReference type="GO" id="GO:0007264">
    <property type="term" value="P:small GTPase-mediated signal transduction"/>
    <property type="evidence" value="ECO:0007669"/>
    <property type="project" value="InterPro"/>
</dbReference>
<dbReference type="InterPro" id="IPR036188">
    <property type="entry name" value="FAD/NAD-bd_sf"/>
</dbReference>
<sequence>MLLNQYNQKYSQVPCCTQVEFDENGKANGVNSKGETTKCKKVVCDPSYLSDKVHKVGKVSHAICIMSHPIPQTHDSHSAQSISKEKNIVSYTNGKNYRLTMHYPLVWYLLCYSYAHNVAPKGKFIAFVTTEVETDQPEEDLKPGINLLGSVNEIFYDMYDRFEPCNDHEVDGCFISTSYDPTTHFEITVKDVVGMYSKITGKILDLFVDLSAVSAAAEE</sequence>
<protein>
    <recommendedName>
        <fullName evidence="2">Guanosine nucleotide diphosphate dissociation inhibitor</fullName>
    </recommendedName>
</protein>
<dbReference type="EMBL" id="CM002290">
    <property type="protein sequence ID" value="ESW25827.1"/>
    <property type="molecule type" value="Genomic_DNA"/>
</dbReference>
<dbReference type="GO" id="GO:0015031">
    <property type="term" value="P:protein transport"/>
    <property type="evidence" value="ECO:0007669"/>
    <property type="project" value="InterPro"/>
</dbReference>
<dbReference type="Proteomes" id="UP000000226">
    <property type="component" value="Chromosome 3"/>
</dbReference>
<dbReference type="GO" id="GO:0005737">
    <property type="term" value="C:cytoplasm"/>
    <property type="evidence" value="ECO:0007669"/>
    <property type="project" value="TreeGrafter"/>
</dbReference>
<proteinExistence type="inferred from homology"/>
<comment type="similarity">
    <text evidence="1 2">Belongs to the Rab GDI family.</text>
</comment>
<dbReference type="Pfam" id="PF00996">
    <property type="entry name" value="GDI"/>
    <property type="match status" value="1"/>
</dbReference>
<dbReference type="PANTHER" id="PTHR11787">
    <property type="entry name" value="RAB GDP-DISSOCIATION INHIBITOR"/>
    <property type="match status" value="1"/>
</dbReference>
<dbReference type="Gene3D" id="3.30.519.10">
    <property type="entry name" value="Guanine Nucleotide Dissociation Inhibitor, domain 2"/>
    <property type="match status" value="1"/>
</dbReference>
<dbReference type="SUPFAM" id="SSF54373">
    <property type="entry name" value="FAD-linked reductases, C-terminal domain"/>
    <property type="match status" value="1"/>
</dbReference>
<accession>V7C6N3</accession>
<organism evidence="3 4">
    <name type="scientific">Phaseolus vulgaris</name>
    <name type="common">Kidney bean</name>
    <name type="synonym">French bean</name>
    <dbReference type="NCBI Taxonomy" id="3885"/>
    <lineage>
        <taxon>Eukaryota</taxon>
        <taxon>Viridiplantae</taxon>
        <taxon>Streptophyta</taxon>
        <taxon>Embryophyta</taxon>
        <taxon>Tracheophyta</taxon>
        <taxon>Spermatophyta</taxon>
        <taxon>Magnoliopsida</taxon>
        <taxon>eudicotyledons</taxon>
        <taxon>Gunneridae</taxon>
        <taxon>Pentapetalae</taxon>
        <taxon>rosids</taxon>
        <taxon>fabids</taxon>
        <taxon>Fabales</taxon>
        <taxon>Fabaceae</taxon>
        <taxon>Papilionoideae</taxon>
        <taxon>50 kb inversion clade</taxon>
        <taxon>NPAAA clade</taxon>
        <taxon>indigoferoid/millettioid clade</taxon>
        <taxon>Phaseoleae</taxon>
        <taxon>Phaseolus</taxon>
    </lineage>
</organism>
<dbReference type="AlphaFoldDB" id="V7C6N3"/>
<name>V7C6N3_PHAVU</name>
<dbReference type="PRINTS" id="PR00892">
    <property type="entry name" value="RABGDI"/>
</dbReference>
<dbReference type="SUPFAM" id="SSF51905">
    <property type="entry name" value="FAD/NAD(P)-binding domain"/>
    <property type="match status" value="1"/>
</dbReference>
<dbReference type="Gramene" id="ESW25827">
    <property type="protein sequence ID" value="ESW25827"/>
    <property type="gene ID" value="PHAVU_003G068600g"/>
</dbReference>
<keyword evidence="4" id="KW-1185">Reference proteome</keyword>
<dbReference type="STRING" id="3885.V7C6N3"/>